<accession>A0ABT3PIC5</accession>
<name>A0ABT3PIC5_9BACT</name>
<evidence type="ECO:0000313" key="2">
    <source>
        <dbReference type="EMBL" id="MCW9705659.1"/>
    </source>
</evidence>
<comment type="caution">
    <text evidence="2">The sequence shown here is derived from an EMBL/GenBank/DDBJ whole genome shotgun (WGS) entry which is preliminary data.</text>
</comment>
<gene>
    <name evidence="2" type="ORF">J6I44_02270</name>
</gene>
<protein>
    <submittedName>
        <fullName evidence="2">Uncharacterized protein</fullName>
    </submittedName>
</protein>
<evidence type="ECO:0000313" key="3">
    <source>
        <dbReference type="Proteomes" id="UP001207918"/>
    </source>
</evidence>
<dbReference type="RefSeq" id="WP_265764324.1">
    <property type="nucleotide sequence ID" value="NZ_JAGGJA010000001.1"/>
</dbReference>
<organism evidence="2 3">
    <name type="scientific">Fodinibius salsisoli</name>
    <dbReference type="NCBI Taxonomy" id="2820877"/>
    <lineage>
        <taxon>Bacteria</taxon>
        <taxon>Pseudomonadati</taxon>
        <taxon>Balneolota</taxon>
        <taxon>Balneolia</taxon>
        <taxon>Balneolales</taxon>
        <taxon>Balneolaceae</taxon>
        <taxon>Fodinibius</taxon>
    </lineage>
</organism>
<feature type="region of interest" description="Disordered" evidence="1">
    <location>
        <begin position="44"/>
        <end position="63"/>
    </location>
</feature>
<reference evidence="2 3" key="1">
    <citation type="submission" date="2021-03" db="EMBL/GenBank/DDBJ databases">
        <title>Aliifodinibius sp. nov., a new bacterium isolated from saline soil.</title>
        <authorList>
            <person name="Galisteo C."/>
            <person name="De La Haba R."/>
            <person name="Sanchez-Porro C."/>
            <person name="Ventosa A."/>
        </authorList>
    </citation>
    <scope>NUCLEOTIDE SEQUENCE [LARGE SCALE GENOMIC DNA]</scope>
    <source>
        <strain evidence="2 3">1BSP15-2V2</strain>
    </source>
</reference>
<dbReference type="Proteomes" id="UP001207918">
    <property type="component" value="Unassembled WGS sequence"/>
</dbReference>
<feature type="compositionally biased region" description="Basic and acidic residues" evidence="1">
    <location>
        <begin position="46"/>
        <end position="56"/>
    </location>
</feature>
<proteinExistence type="predicted"/>
<dbReference type="EMBL" id="JAGGJA010000001">
    <property type="protein sequence ID" value="MCW9705659.1"/>
    <property type="molecule type" value="Genomic_DNA"/>
</dbReference>
<sequence>MTRYRSFGKPSPIKDAQNTAYLYRLMQAEESKKDELRFLGLNSDSSTRDISRKNREGWYPQIK</sequence>
<evidence type="ECO:0000256" key="1">
    <source>
        <dbReference type="SAM" id="MobiDB-lite"/>
    </source>
</evidence>
<keyword evidence="3" id="KW-1185">Reference proteome</keyword>